<evidence type="ECO:0000313" key="10">
    <source>
        <dbReference type="Proteomes" id="UP001596053"/>
    </source>
</evidence>
<gene>
    <name evidence="9" type="ORF">ACFPOB_27490</name>
</gene>
<name>A0ABW0J124_9HYPH</name>
<organism evidence="9 10">
    <name type="scientific">Bosea eneae</name>
    <dbReference type="NCBI Taxonomy" id="151454"/>
    <lineage>
        <taxon>Bacteria</taxon>
        <taxon>Pseudomonadati</taxon>
        <taxon>Pseudomonadota</taxon>
        <taxon>Alphaproteobacteria</taxon>
        <taxon>Hyphomicrobiales</taxon>
        <taxon>Boseaceae</taxon>
        <taxon>Bosea</taxon>
    </lineage>
</organism>
<evidence type="ECO:0000256" key="5">
    <source>
        <dbReference type="RuleBase" id="RU362125"/>
    </source>
</evidence>
<dbReference type="EC" id="1.-.-.-" evidence="9"/>
<dbReference type="Proteomes" id="UP001596053">
    <property type="component" value="Unassembled WGS sequence"/>
</dbReference>
<keyword evidence="3 5" id="KW-0285">Flavoprotein</keyword>
<dbReference type="PANTHER" id="PTHR43884">
    <property type="entry name" value="ACYL-COA DEHYDROGENASE"/>
    <property type="match status" value="1"/>
</dbReference>
<dbReference type="Pfam" id="PF00441">
    <property type="entry name" value="Acyl-CoA_dh_1"/>
    <property type="match status" value="1"/>
</dbReference>
<proteinExistence type="inferred from homology"/>
<dbReference type="PIRSF" id="PIRSF016578">
    <property type="entry name" value="HsaA"/>
    <property type="match status" value="1"/>
</dbReference>
<comment type="similarity">
    <text evidence="2 5">Belongs to the acyl-CoA dehydrogenase family.</text>
</comment>
<evidence type="ECO:0000259" key="7">
    <source>
        <dbReference type="Pfam" id="PF02770"/>
    </source>
</evidence>
<dbReference type="SUPFAM" id="SSF56645">
    <property type="entry name" value="Acyl-CoA dehydrogenase NM domain-like"/>
    <property type="match status" value="1"/>
</dbReference>
<dbReference type="Gene3D" id="1.10.540.10">
    <property type="entry name" value="Acyl-CoA dehydrogenase/oxidase, N-terminal domain"/>
    <property type="match status" value="1"/>
</dbReference>
<dbReference type="GO" id="GO:0016491">
    <property type="term" value="F:oxidoreductase activity"/>
    <property type="evidence" value="ECO:0007669"/>
    <property type="project" value="UniProtKB-KW"/>
</dbReference>
<keyword evidence="4 5" id="KW-0274">FAD</keyword>
<sequence>MMDKMMDRESYETFRDGLRRLAGARIEPNAARFDSEARFPEESLHAFKELGLVSLAFPENDGGQGGDVLSQVIALEELGRVCATSSLTLMVIWAGLVPISKHGSQKLRDEVIRPAMSGDTVASICLTEPAGGSNLFGLKTKAEKQADGWVLNGQKRYITNATRSDWYTVLARTGEKTLGLFAVHKDDSGLVLGAREKKMGIKGSPTADVTFENCRIPAHRAIGDPNQGHRYITDSLTWTRALIGGQALGIAQGALDQAVKYTSEREQFGETLSRFQMVRAKIADMATKVEAGRALLYSACAAIDNGSADARALASMAKLFCSDSAMEVTTEAVQLHGGSGYLADFPVERMMRDAKITQIYEGVNEIQRLIIAKHVYDRAGAR</sequence>
<comment type="caution">
    <text evidence="9">The sequence shown here is derived from an EMBL/GenBank/DDBJ whole genome shotgun (WGS) entry which is preliminary data.</text>
</comment>
<dbReference type="Pfam" id="PF02770">
    <property type="entry name" value="Acyl-CoA_dh_M"/>
    <property type="match status" value="1"/>
</dbReference>
<dbReference type="InterPro" id="IPR009075">
    <property type="entry name" value="AcylCo_DH/oxidase_C"/>
</dbReference>
<dbReference type="InterPro" id="IPR046373">
    <property type="entry name" value="Acyl-CoA_Oxase/DH_mid-dom_sf"/>
</dbReference>
<feature type="domain" description="Acyl-CoA dehydrogenase/oxidase C-terminal" evidence="6">
    <location>
        <begin position="226"/>
        <end position="375"/>
    </location>
</feature>
<dbReference type="InterPro" id="IPR006091">
    <property type="entry name" value="Acyl-CoA_Oxase/DH_mid-dom"/>
</dbReference>
<evidence type="ECO:0000256" key="2">
    <source>
        <dbReference type="ARBA" id="ARBA00009347"/>
    </source>
</evidence>
<evidence type="ECO:0000313" key="9">
    <source>
        <dbReference type="EMBL" id="MFC5423291.1"/>
    </source>
</evidence>
<evidence type="ECO:0000256" key="3">
    <source>
        <dbReference type="ARBA" id="ARBA00022630"/>
    </source>
</evidence>
<evidence type="ECO:0000256" key="4">
    <source>
        <dbReference type="ARBA" id="ARBA00022827"/>
    </source>
</evidence>
<keyword evidence="5 9" id="KW-0560">Oxidoreductase</keyword>
<dbReference type="Pfam" id="PF02771">
    <property type="entry name" value="Acyl-CoA_dh_N"/>
    <property type="match status" value="1"/>
</dbReference>
<reference evidence="10" key="1">
    <citation type="journal article" date="2019" name="Int. J. Syst. Evol. Microbiol.">
        <title>The Global Catalogue of Microorganisms (GCM) 10K type strain sequencing project: providing services to taxonomists for standard genome sequencing and annotation.</title>
        <authorList>
            <consortium name="The Broad Institute Genomics Platform"/>
            <consortium name="The Broad Institute Genome Sequencing Center for Infectious Disease"/>
            <person name="Wu L."/>
            <person name="Ma J."/>
        </authorList>
    </citation>
    <scope>NUCLEOTIDE SEQUENCE [LARGE SCALE GENOMIC DNA]</scope>
    <source>
        <strain evidence="10">NCAIM B.01391</strain>
    </source>
</reference>
<dbReference type="InterPro" id="IPR013786">
    <property type="entry name" value="AcylCoA_DH/ox_N"/>
</dbReference>
<feature type="domain" description="Acyl-CoA oxidase/dehydrogenase middle" evidence="7">
    <location>
        <begin position="124"/>
        <end position="214"/>
    </location>
</feature>
<feature type="domain" description="Acyl-CoA dehydrogenase/oxidase N-terminal" evidence="8">
    <location>
        <begin position="9"/>
        <end position="119"/>
    </location>
</feature>
<evidence type="ECO:0000259" key="6">
    <source>
        <dbReference type="Pfam" id="PF00441"/>
    </source>
</evidence>
<comment type="cofactor">
    <cofactor evidence="1 5">
        <name>FAD</name>
        <dbReference type="ChEBI" id="CHEBI:57692"/>
    </cofactor>
</comment>
<dbReference type="InterPro" id="IPR006089">
    <property type="entry name" value="Acyl-CoA_DH_CS"/>
</dbReference>
<dbReference type="InterPro" id="IPR009100">
    <property type="entry name" value="AcylCoA_DH/oxidase_NM_dom_sf"/>
</dbReference>
<accession>A0ABW0J124</accession>
<keyword evidence="10" id="KW-1185">Reference proteome</keyword>
<dbReference type="PANTHER" id="PTHR43884:SF12">
    <property type="entry name" value="ISOVALERYL-COA DEHYDROGENASE, MITOCHONDRIAL-RELATED"/>
    <property type="match status" value="1"/>
</dbReference>
<protein>
    <submittedName>
        <fullName evidence="9">Acyl-CoA dehydrogenase family protein</fullName>
        <ecNumber evidence="9">1.-.-.-</ecNumber>
    </submittedName>
</protein>
<evidence type="ECO:0000256" key="1">
    <source>
        <dbReference type="ARBA" id="ARBA00001974"/>
    </source>
</evidence>
<dbReference type="SUPFAM" id="SSF47203">
    <property type="entry name" value="Acyl-CoA dehydrogenase C-terminal domain-like"/>
    <property type="match status" value="1"/>
</dbReference>
<dbReference type="EMBL" id="JBHSLW010000073">
    <property type="protein sequence ID" value="MFC5423291.1"/>
    <property type="molecule type" value="Genomic_DNA"/>
</dbReference>
<dbReference type="InterPro" id="IPR036250">
    <property type="entry name" value="AcylCo_DH-like_C"/>
</dbReference>
<evidence type="ECO:0000259" key="8">
    <source>
        <dbReference type="Pfam" id="PF02771"/>
    </source>
</evidence>
<dbReference type="PROSITE" id="PS00073">
    <property type="entry name" value="ACYL_COA_DH_2"/>
    <property type="match status" value="1"/>
</dbReference>
<dbReference type="InterPro" id="IPR037069">
    <property type="entry name" value="AcylCoA_DH/ox_N_sf"/>
</dbReference>
<dbReference type="Gene3D" id="1.20.140.10">
    <property type="entry name" value="Butyryl-CoA Dehydrogenase, subunit A, domain 3"/>
    <property type="match status" value="1"/>
</dbReference>
<dbReference type="Gene3D" id="2.40.110.10">
    <property type="entry name" value="Butyryl-CoA Dehydrogenase, subunit A, domain 2"/>
    <property type="match status" value="1"/>
</dbReference>